<gene>
    <name evidence="2" type="ORF">WMO37_11470</name>
</gene>
<evidence type="ECO:0000313" key="2">
    <source>
        <dbReference type="EMBL" id="MEQ2555618.1"/>
    </source>
</evidence>
<keyword evidence="3" id="KW-1185">Reference proteome</keyword>
<evidence type="ECO:0000256" key="1">
    <source>
        <dbReference type="SAM" id="Phobius"/>
    </source>
</evidence>
<feature type="transmembrane region" description="Helical" evidence="1">
    <location>
        <begin position="12"/>
        <end position="33"/>
    </location>
</feature>
<dbReference type="Proteomes" id="UP001546774">
    <property type="component" value="Unassembled WGS sequence"/>
</dbReference>
<keyword evidence="1" id="KW-0812">Transmembrane</keyword>
<organism evidence="2 3">
    <name type="scientific">Lachnospira intestinalis</name>
    <dbReference type="NCBI Taxonomy" id="3133158"/>
    <lineage>
        <taxon>Bacteria</taxon>
        <taxon>Bacillati</taxon>
        <taxon>Bacillota</taxon>
        <taxon>Clostridia</taxon>
        <taxon>Lachnospirales</taxon>
        <taxon>Lachnospiraceae</taxon>
        <taxon>Lachnospira</taxon>
    </lineage>
</organism>
<keyword evidence="1" id="KW-1133">Transmembrane helix</keyword>
<reference evidence="2" key="1">
    <citation type="submission" date="2024-03" db="EMBL/GenBank/DDBJ databases">
        <title>Human intestinal bacterial collection.</title>
        <authorList>
            <person name="Pauvert C."/>
            <person name="Hitch T.C.A."/>
            <person name="Clavel T."/>
        </authorList>
    </citation>
    <scope>NUCLEOTIDE SEQUENCE [LARGE SCALE GENOMIC DNA]</scope>
    <source>
        <strain evidence="2">CLA-AA-H89B</strain>
    </source>
</reference>
<protein>
    <submittedName>
        <fullName evidence="2">Uncharacterized protein</fullName>
    </submittedName>
</protein>
<dbReference type="EMBL" id="JBBMFS010000010">
    <property type="protein sequence ID" value="MEQ2555618.1"/>
    <property type="molecule type" value="Genomic_DNA"/>
</dbReference>
<proteinExistence type="predicted"/>
<feature type="transmembrane region" description="Helical" evidence="1">
    <location>
        <begin position="39"/>
        <end position="59"/>
    </location>
</feature>
<comment type="caution">
    <text evidence="2">The sequence shown here is derived from an EMBL/GenBank/DDBJ whole genome shotgun (WGS) entry which is preliminary data.</text>
</comment>
<keyword evidence="1" id="KW-0472">Membrane</keyword>
<name>A0ABV1H7E0_9FIRM</name>
<evidence type="ECO:0000313" key="3">
    <source>
        <dbReference type="Proteomes" id="UP001546774"/>
    </source>
</evidence>
<sequence length="72" mass="7680">MKEKTQNAGRGASLAMGVAFVGFTTRFGLIPLVKTGYSYIGYATLIVIPFIVHMIVGCVKKQPVMGSEAAEN</sequence>
<accession>A0ABV1H7E0</accession>